<feature type="non-terminal residue" evidence="2">
    <location>
        <position position="1"/>
    </location>
</feature>
<dbReference type="RefSeq" id="WP_330162352.1">
    <property type="nucleotide sequence ID" value="NZ_JAUUCC010000198.1"/>
</dbReference>
<dbReference type="InterPro" id="IPR036322">
    <property type="entry name" value="WD40_repeat_dom_sf"/>
</dbReference>
<keyword evidence="1" id="KW-0853">WD repeat</keyword>
<dbReference type="Proteomes" id="UP001348641">
    <property type="component" value="Unassembled WGS sequence"/>
</dbReference>
<reference evidence="2 3" key="1">
    <citation type="submission" date="2023-07" db="EMBL/GenBank/DDBJ databases">
        <authorList>
            <person name="Girao M."/>
            <person name="Carvalho M.F."/>
        </authorList>
    </citation>
    <scope>NUCLEOTIDE SEQUENCE [LARGE SCALE GENOMIC DNA]</scope>
    <source>
        <strain evidence="2 3">66/93</strain>
    </source>
</reference>
<evidence type="ECO:0000256" key="1">
    <source>
        <dbReference type="PROSITE-ProRule" id="PRU00221"/>
    </source>
</evidence>
<dbReference type="InterPro" id="IPR001680">
    <property type="entry name" value="WD40_rpt"/>
</dbReference>
<proteinExistence type="predicted"/>
<dbReference type="SMART" id="SM00320">
    <property type="entry name" value="WD40"/>
    <property type="match status" value="1"/>
</dbReference>
<dbReference type="EMBL" id="JAUUCC010000198">
    <property type="protein sequence ID" value="MEE2055608.1"/>
    <property type="molecule type" value="Genomic_DNA"/>
</dbReference>
<organism evidence="2 3">
    <name type="scientific">Nocardiopsis tropica</name>
    <dbReference type="NCBI Taxonomy" id="109330"/>
    <lineage>
        <taxon>Bacteria</taxon>
        <taxon>Bacillati</taxon>
        <taxon>Actinomycetota</taxon>
        <taxon>Actinomycetes</taxon>
        <taxon>Streptosporangiales</taxon>
        <taxon>Nocardiopsidaceae</taxon>
        <taxon>Nocardiopsis</taxon>
    </lineage>
</organism>
<name>A0ABU7L290_9ACTN</name>
<evidence type="ECO:0000313" key="3">
    <source>
        <dbReference type="Proteomes" id="UP001348641"/>
    </source>
</evidence>
<evidence type="ECO:0000313" key="2">
    <source>
        <dbReference type="EMBL" id="MEE2055608.1"/>
    </source>
</evidence>
<protein>
    <submittedName>
        <fullName evidence="2">WD40 repeat domain-containing protein</fullName>
    </submittedName>
</protein>
<comment type="caution">
    <text evidence="2">The sequence shown here is derived from an EMBL/GenBank/DDBJ whole genome shotgun (WGS) entry which is preliminary data.</text>
</comment>
<dbReference type="PROSITE" id="PS50294">
    <property type="entry name" value="WD_REPEATS_REGION"/>
    <property type="match status" value="1"/>
</dbReference>
<sequence length="43" mass="4557">TYRPTPTQTLDHDGQVNAVAFNHDGTTLATGSDDGAARLWGID</sequence>
<dbReference type="Pfam" id="PF00400">
    <property type="entry name" value="WD40"/>
    <property type="match status" value="1"/>
</dbReference>
<feature type="repeat" description="WD" evidence="1">
    <location>
        <begin position="9"/>
        <end position="43"/>
    </location>
</feature>
<dbReference type="PROSITE" id="PS50082">
    <property type="entry name" value="WD_REPEATS_2"/>
    <property type="match status" value="1"/>
</dbReference>
<dbReference type="InterPro" id="IPR015943">
    <property type="entry name" value="WD40/YVTN_repeat-like_dom_sf"/>
</dbReference>
<accession>A0ABU7L290</accession>
<gene>
    <name evidence="2" type="ORF">Q8A49_34430</name>
</gene>
<dbReference type="SUPFAM" id="SSF50978">
    <property type="entry name" value="WD40 repeat-like"/>
    <property type="match status" value="1"/>
</dbReference>
<dbReference type="Gene3D" id="2.130.10.10">
    <property type="entry name" value="YVTN repeat-like/Quinoprotein amine dehydrogenase"/>
    <property type="match status" value="1"/>
</dbReference>